<evidence type="ECO:0000313" key="2">
    <source>
        <dbReference type="Proteomes" id="UP001301350"/>
    </source>
</evidence>
<dbReference type="SUPFAM" id="SSF51219">
    <property type="entry name" value="TRAP-like"/>
    <property type="match status" value="1"/>
</dbReference>
<evidence type="ECO:0000313" key="1">
    <source>
        <dbReference type="EMBL" id="KAK4537304.1"/>
    </source>
</evidence>
<dbReference type="InterPro" id="IPR036983">
    <property type="entry name" value="AIM24_sf"/>
</dbReference>
<dbReference type="InterPro" id="IPR016031">
    <property type="entry name" value="Trp_RNA-bd_attenuator-like_dom"/>
</dbReference>
<dbReference type="PANTHER" id="PTHR43657">
    <property type="entry name" value="TRYPTOPHAN RNA-BINDING ATTENUATOR PROTEIN-LIKE PROTEIN"/>
    <property type="match status" value="1"/>
</dbReference>
<protein>
    <recommendedName>
        <fullName evidence="3">Altered inheritance of mitochondria protein 24, mitochondrial</fullName>
    </recommendedName>
</protein>
<gene>
    <name evidence="1" type="ORF">CDCA_CDCA12G3329</name>
</gene>
<dbReference type="InterPro" id="IPR002838">
    <property type="entry name" value="AIM24"/>
</dbReference>
<accession>A0AAV9IYY7</accession>
<dbReference type="Pfam" id="PF01987">
    <property type="entry name" value="AIM24"/>
    <property type="match status" value="1"/>
</dbReference>
<dbReference type="AlphaFoldDB" id="A0AAV9IYY7"/>
<organism evidence="1 2">
    <name type="scientific">Cyanidium caldarium</name>
    <name type="common">Red alga</name>
    <dbReference type="NCBI Taxonomy" id="2771"/>
    <lineage>
        <taxon>Eukaryota</taxon>
        <taxon>Rhodophyta</taxon>
        <taxon>Bangiophyceae</taxon>
        <taxon>Cyanidiales</taxon>
        <taxon>Cyanidiaceae</taxon>
        <taxon>Cyanidium</taxon>
    </lineage>
</organism>
<dbReference type="PANTHER" id="PTHR43657:SF1">
    <property type="entry name" value="ALTERED INHERITANCE OF MITOCHONDRIA PROTEIN 24, MITOCHONDRIAL"/>
    <property type="match status" value="1"/>
</dbReference>
<name>A0AAV9IYY7_CYACA</name>
<dbReference type="Proteomes" id="UP001301350">
    <property type="component" value="Unassembled WGS sequence"/>
</dbReference>
<comment type="caution">
    <text evidence="1">The sequence shown here is derived from an EMBL/GenBank/DDBJ whole genome shotgun (WGS) entry which is preliminary data.</text>
</comment>
<dbReference type="Gene3D" id="3.60.160.10">
    <property type="entry name" value="Mitochondrial biogenesis AIM24"/>
    <property type="match status" value="1"/>
</dbReference>
<keyword evidence="2" id="KW-1185">Reference proteome</keyword>
<sequence length="227" mass="24919">MRELIEGSPSFTTLTLFMEPGEEVLTEPATMVHQSNMSLVDTKVQRNFFKVGMFGGESVFFNVWRSHGQGVLGLAGPLVGVILGFDLTAGGRFYLRHGAYMASTSNIRITTKVQRSWGGLASGNLVMLSLKNESSTVGRFWICCYGGVIPLACSEGRVVTVHADNLIGFDPDALAYELQVQRGFRRALFSGALLSLVFRSHPGSRGIVYVHTHSLANLAEHLMRYTR</sequence>
<evidence type="ECO:0008006" key="3">
    <source>
        <dbReference type="Google" id="ProtNLM"/>
    </source>
</evidence>
<reference evidence="1 2" key="1">
    <citation type="submission" date="2022-07" db="EMBL/GenBank/DDBJ databases">
        <title>Genome-wide signatures of adaptation to extreme environments.</title>
        <authorList>
            <person name="Cho C.H."/>
            <person name="Yoon H.S."/>
        </authorList>
    </citation>
    <scope>NUCLEOTIDE SEQUENCE [LARGE SCALE GENOMIC DNA]</scope>
    <source>
        <strain evidence="1 2">DBV 063 E5</strain>
    </source>
</reference>
<dbReference type="EMBL" id="JANCYW010000012">
    <property type="protein sequence ID" value="KAK4537304.1"/>
    <property type="molecule type" value="Genomic_DNA"/>
</dbReference>
<proteinExistence type="predicted"/>